<dbReference type="InterPro" id="IPR036425">
    <property type="entry name" value="MoaB/Mog-like_dom_sf"/>
</dbReference>
<dbReference type="UniPathway" id="UPA00344"/>
<keyword evidence="9 11" id="KW-0501">Molybdenum cofactor biosynthesis</keyword>
<dbReference type="FunFam" id="3.40.980.10:FF:000004">
    <property type="entry name" value="Molybdopterin molybdenumtransferase"/>
    <property type="match status" value="1"/>
</dbReference>
<evidence type="ECO:0000256" key="10">
    <source>
        <dbReference type="ARBA" id="ARBA00047317"/>
    </source>
</evidence>
<dbReference type="GO" id="GO:0046872">
    <property type="term" value="F:metal ion binding"/>
    <property type="evidence" value="ECO:0007669"/>
    <property type="project" value="UniProtKB-UniRule"/>
</dbReference>
<feature type="domain" description="MoaB/Mog" evidence="12">
    <location>
        <begin position="187"/>
        <end position="333"/>
    </location>
</feature>
<dbReference type="SMART" id="SM00852">
    <property type="entry name" value="MoCF_biosynth"/>
    <property type="match status" value="1"/>
</dbReference>
<evidence type="ECO:0000313" key="13">
    <source>
        <dbReference type="EMBL" id="TFY98782.1"/>
    </source>
</evidence>
<proteinExistence type="inferred from homology"/>
<dbReference type="NCBIfam" id="TIGR00177">
    <property type="entry name" value="molyb_syn"/>
    <property type="match status" value="1"/>
</dbReference>
<evidence type="ECO:0000256" key="7">
    <source>
        <dbReference type="ARBA" id="ARBA00022723"/>
    </source>
</evidence>
<dbReference type="SUPFAM" id="SSF63882">
    <property type="entry name" value="MoeA N-terminal region -like"/>
    <property type="match status" value="1"/>
</dbReference>
<dbReference type="SUPFAM" id="SSF53218">
    <property type="entry name" value="Molybdenum cofactor biosynthesis proteins"/>
    <property type="match status" value="1"/>
</dbReference>
<dbReference type="Gene3D" id="3.90.105.10">
    <property type="entry name" value="Molybdopterin biosynthesis moea protein, domain 2"/>
    <property type="match status" value="1"/>
</dbReference>
<comment type="function">
    <text evidence="2 11">Catalyzes the insertion of molybdate into adenylated molybdopterin with the concomitant release of AMP.</text>
</comment>
<reference evidence="13 14" key="1">
    <citation type="submission" date="2019-03" db="EMBL/GenBank/DDBJ databases">
        <title>Ramlibacter rhizophilus CCTCC AB2015357, whole genome shotgun sequence.</title>
        <authorList>
            <person name="Zhang X."/>
            <person name="Feng G."/>
            <person name="Zhu H."/>
        </authorList>
    </citation>
    <scope>NUCLEOTIDE SEQUENCE [LARGE SCALE GENOMIC DNA]</scope>
    <source>
        <strain evidence="13 14">CCTCC AB2015357</strain>
    </source>
</reference>
<evidence type="ECO:0000256" key="4">
    <source>
        <dbReference type="ARBA" id="ARBA00010763"/>
    </source>
</evidence>
<sequence>MNAARPTLRPLDDALAELLAHARPLAGRETVSTFDADGRVLAQDLVSALQVPPQDNSAMDGYAVRSAEVARALEQGAALPVSQRIPAGAAAAPLAPGSVARIFTGAPVPQGADAVVMQEDTAPAQEEGQVRILKPAPAGAWIRRSGEDVTRGATILRAGERLGPAALGLAAGIGMARLEVAQRPRVALFSTGDELVMPGELPPERMPPGAIYNSNRFFLRSLLLRLGCEVSDLGIVPDRREATLEALRSAAGSHDLILTSGGVSVGEEDHIKPAVQQLGRLDLWQIAMKPGKPFAYGVVGRQADGECHFIGLPGNPVSSFVTFLLLVRPFLLKLQGATQLAPVASALPAHFDWPRADKRREFLRVRRDGEGGLALFPNQSSGVLTSAAWCDGLVDVAAGRTIQRGEAVPFLDLAQLLS</sequence>
<comment type="cofactor">
    <cofactor evidence="1 11">
        <name>Mg(2+)</name>
        <dbReference type="ChEBI" id="CHEBI:18420"/>
    </cofactor>
</comment>
<comment type="catalytic activity">
    <reaction evidence="10">
        <text>adenylyl-molybdopterin + molybdate = Mo-molybdopterin + AMP + H(+)</text>
        <dbReference type="Rhea" id="RHEA:35047"/>
        <dbReference type="ChEBI" id="CHEBI:15378"/>
        <dbReference type="ChEBI" id="CHEBI:36264"/>
        <dbReference type="ChEBI" id="CHEBI:62727"/>
        <dbReference type="ChEBI" id="CHEBI:71302"/>
        <dbReference type="ChEBI" id="CHEBI:456215"/>
        <dbReference type="EC" id="2.10.1.1"/>
    </reaction>
</comment>
<comment type="caution">
    <text evidence="13">The sequence shown here is derived from an EMBL/GenBank/DDBJ whole genome shotgun (WGS) entry which is preliminary data.</text>
</comment>
<keyword evidence="7 11" id="KW-0479">Metal-binding</keyword>
<dbReference type="InterPro" id="IPR005110">
    <property type="entry name" value="MoeA_linker/N"/>
</dbReference>
<organism evidence="13 14">
    <name type="scientific">Ramlibacter rhizophilus</name>
    <dbReference type="NCBI Taxonomy" id="1781167"/>
    <lineage>
        <taxon>Bacteria</taxon>
        <taxon>Pseudomonadati</taxon>
        <taxon>Pseudomonadota</taxon>
        <taxon>Betaproteobacteria</taxon>
        <taxon>Burkholderiales</taxon>
        <taxon>Comamonadaceae</taxon>
        <taxon>Ramlibacter</taxon>
    </lineage>
</organism>
<evidence type="ECO:0000256" key="11">
    <source>
        <dbReference type="RuleBase" id="RU365090"/>
    </source>
</evidence>
<protein>
    <recommendedName>
        <fullName evidence="11">Molybdopterin molybdenumtransferase</fullName>
        <ecNumber evidence="11">2.10.1.1</ecNumber>
    </recommendedName>
</protein>
<dbReference type="Proteomes" id="UP000297564">
    <property type="component" value="Unassembled WGS sequence"/>
</dbReference>
<dbReference type="Gene3D" id="3.40.980.10">
    <property type="entry name" value="MoaB/Mog-like domain"/>
    <property type="match status" value="1"/>
</dbReference>
<evidence type="ECO:0000313" key="14">
    <source>
        <dbReference type="Proteomes" id="UP000297564"/>
    </source>
</evidence>
<keyword evidence="8 11" id="KW-0460">Magnesium</keyword>
<dbReference type="RefSeq" id="WP_135285933.1">
    <property type="nucleotide sequence ID" value="NZ_SMLL01000005.1"/>
</dbReference>
<dbReference type="Gene3D" id="2.170.190.11">
    <property type="entry name" value="Molybdopterin biosynthesis moea protein, domain 3"/>
    <property type="match status" value="1"/>
</dbReference>
<dbReference type="EC" id="2.10.1.1" evidence="11"/>
<dbReference type="GO" id="GO:0006777">
    <property type="term" value="P:Mo-molybdopterin cofactor biosynthetic process"/>
    <property type="evidence" value="ECO:0007669"/>
    <property type="project" value="UniProtKB-UniRule"/>
</dbReference>
<dbReference type="GO" id="GO:0061599">
    <property type="term" value="F:molybdopterin molybdotransferase activity"/>
    <property type="evidence" value="ECO:0007669"/>
    <property type="project" value="UniProtKB-UniRule"/>
</dbReference>
<evidence type="ECO:0000256" key="2">
    <source>
        <dbReference type="ARBA" id="ARBA00002901"/>
    </source>
</evidence>
<evidence type="ECO:0000256" key="1">
    <source>
        <dbReference type="ARBA" id="ARBA00001946"/>
    </source>
</evidence>
<evidence type="ECO:0000256" key="5">
    <source>
        <dbReference type="ARBA" id="ARBA00022505"/>
    </source>
</evidence>
<dbReference type="SUPFAM" id="SSF63867">
    <property type="entry name" value="MoeA C-terminal domain-like"/>
    <property type="match status" value="1"/>
</dbReference>
<keyword evidence="5 11" id="KW-0500">Molybdenum</keyword>
<dbReference type="Gene3D" id="2.40.340.10">
    <property type="entry name" value="MoeA, C-terminal, domain IV"/>
    <property type="match status" value="1"/>
</dbReference>
<dbReference type="CDD" id="cd00887">
    <property type="entry name" value="MoeA"/>
    <property type="match status" value="1"/>
</dbReference>
<dbReference type="InterPro" id="IPR001453">
    <property type="entry name" value="MoaB/Mog_dom"/>
</dbReference>
<evidence type="ECO:0000256" key="8">
    <source>
        <dbReference type="ARBA" id="ARBA00022842"/>
    </source>
</evidence>
<dbReference type="InterPro" id="IPR005111">
    <property type="entry name" value="MoeA_C_domain_IV"/>
</dbReference>
<evidence type="ECO:0000259" key="12">
    <source>
        <dbReference type="SMART" id="SM00852"/>
    </source>
</evidence>
<dbReference type="NCBIfam" id="NF045515">
    <property type="entry name" value="Glp_gephyrin"/>
    <property type="match status" value="1"/>
</dbReference>
<comment type="pathway">
    <text evidence="3 11">Cofactor biosynthesis; molybdopterin biosynthesis.</text>
</comment>
<dbReference type="InterPro" id="IPR036135">
    <property type="entry name" value="MoeA_linker/N_sf"/>
</dbReference>
<dbReference type="AlphaFoldDB" id="A0A4Z0BHK8"/>
<keyword evidence="6 11" id="KW-0808">Transferase</keyword>
<dbReference type="GO" id="GO:0005829">
    <property type="term" value="C:cytosol"/>
    <property type="evidence" value="ECO:0007669"/>
    <property type="project" value="TreeGrafter"/>
</dbReference>
<dbReference type="PANTHER" id="PTHR10192">
    <property type="entry name" value="MOLYBDOPTERIN BIOSYNTHESIS PROTEIN"/>
    <property type="match status" value="1"/>
</dbReference>
<dbReference type="OrthoDB" id="9804758at2"/>
<dbReference type="EMBL" id="SMLL01000005">
    <property type="protein sequence ID" value="TFY98782.1"/>
    <property type="molecule type" value="Genomic_DNA"/>
</dbReference>
<name>A0A4Z0BHK8_9BURK</name>
<evidence type="ECO:0000256" key="9">
    <source>
        <dbReference type="ARBA" id="ARBA00023150"/>
    </source>
</evidence>
<dbReference type="PANTHER" id="PTHR10192:SF5">
    <property type="entry name" value="GEPHYRIN"/>
    <property type="match status" value="1"/>
</dbReference>
<dbReference type="Pfam" id="PF03454">
    <property type="entry name" value="MoeA_C"/>
    <property type="match status" value="1"/>
</dbReference>
<dbReference type="InterPro" id="IPR038987">
    <property type="entry name" value="MoeA-like"/>
</dbReference>
<dbReference type="Pfam" id="PF03453">
    <property type="entry name" value="MoeA_N"/>
    <property type="match status" value="1"/>
</dbReference>
<gene>
    <name evidence="13" type="ORF">EZ242_14800</name>
</gene>
<comment type="similarity">
    <text evidence="4 11">Belongs to the MoeA family.</text>
</comment>
<keyword evidence="14" id="KW-1185">Reference proteome</keyword>
<evidence type="ECO:0000256" key="6">
    <source>
        <dbReference type="ARBA" id="ARBA00022679"/>
    </source>
</evidence>
<dbReference type="Pfam" id="PF00994">
    <property type="entry name" value="MoCF_biosynth"/>
    <property type="match status" value="1"/>
</dbReference>
<evidence type="ECO:0000256" key="3">
    <source>
        <dbReference type="ARBA" id="ARBA00005046"/>
    </source>
</evidence>
<dbReference type="InterPro" id="IPR036688">
    <property type="entry name" value="MoeA_C_domain_IV_sf"/>
</dbReference>
<accession>A0A4Z0BHK8</accession>